<dbReference type="WBParaSite" id="ES5_v2.g27929.t1">
    <property type="protein sequence ID" value="ES5_v2.g27929.t1"/>
    <property type="gene ID" value="ES5_v2.g27929"/>
</dbReference>
<evidence type="ECO:0000313" key="1">
    <source>
        <dbReference type="Proteomes" id="UP000887579"/>
    </source>
</evidence>
<accession>A0AC34GDZ9</accession>
<reference evidence="2" key="1">
    <citation type="submission" date="2022-11" db="UniProtKB">
        <authorList>
            <consortium name="WormBaseParasite"/>
        </authorList>
    </citation>
    <scope>IDENTIFICATION</scope>
</reference>
<organism evidence="1 2">
    <name type="scientific">Panagrolaimus sp. ES5</name>
    <dbReference type="NCBI Taxonomy" id="591445"/>
    <lineage>
        <taxon>Eukaryota</taxon>
        <taxon>Metazoa</taxon>
        <taxon>Ecdysozoa</taxon>
        <taxon>Nematoda</taxon>
        <taxon>Chromadorea</taxon>
        <taxon>Rhabditida</taxon>
        <taxon>Tylenchina</taxon>
        <taxon>Panagrolaimomorpha</taxon>
        <taxon>Panagrolaimoidea</taxon>
        <taxon>Panagrolaimidae</taxon>
        <taxon>Panagrolaimus</taxon>
    </lineage>
</organism>
<evidence type="ECO:0000313" key="2">
    <source>
        <dbReference type="WBParaSite" id="ES5_v2.g27929.t1"/>
    </source>
</evidence>
<sequence>MIQLILYILLTIFAVISFIKISQKLNRVEQLQRQRFYQEQNDDIPNLQNITDSEMFPSKNDSIKKGIRLLSGEKVYLNEAELAAVLATIQCENERTNLDFRGSIKTRH</sequence>
<proteinExistence type="predicted"/>
<dbReference type="Proteomes" id="UP000887579">
    <property type="component" value="Unplaced"/>
</dbReference>
<protein>
    <submittedName>
        <fullName evidence="2">ATP synthase F0 subunit 8</fullName>
    </submittedName>
</protein>
<name>A0AC34GDZ9_9BILA</name>